<name>A0ABU7T9Z8_9HYPH</name>
<reference evidence="2 3" key="1">
    <citation type="journal article" date="2012" name="Genet. Mol. Biol.">
        <title>Analysis of 16S rRNA and mxaF genes revealing insights into Methylobacterium niche-specific plant association.</title>
        <authorList>
            <person name="Dourado M.N."/>
            <person name="Andreote F.D."/>
            <person name="Dini-Andreote F."/>
            <person name="Conti R."/>
            <person name="Araujo J.M."/>
            <person name="Araujo W.L."/>
        </authorList>
    </citation>
    <scope>NUCLEOTIDE SEQUENCE [LARGE SCALE GENOMIC DNA]</scope>
    <source>
        <strain evidence="2 3">SR1.6/4</strain>
    </source>
</reference>
<dbReference type="Proteomes" id="UP001349262">
    <property type="component" value="Unassembled WGS sequence"/>
</dbReference>
<sequence length="96" mass="10014">MSILRVIVFGTVTALGTLSVVLVSADRLTHPAVAAVPAPALVRAPPQRPDPVTTGTVTQGPDAGDTAKSRMLTGFDTERLNALMRGETLPAPARKR</sequence>
<evidence type="ECO:0000313" key="3">
    <source>
        <dbReference type="Proteomes" id="UP001349262"/>
    </source>
</evidence>
<protein>
    <submittedName>
        <fullName evidence="2">Uncharacterized protein</fullName>
    </submittedName>
</protein>
<organism evidence="2 3">
    <name type="scientific">Methylobacterium radiotolerans</name>
    <dbReference type="NCBI Taxonomy" id="31998"/>
    <lineage>
        <taxon>Bacteria</taxon>
        <taxon>Pseudomonadati</taxon>
        <taxon>Pseudomonadota</taxon>
        <taxon>Alphaproteobacteria</taxon>
        <taxon>Hyphomicrobiales</taxon>
        <taxon>Methylobacteriaceae</taxon>
        <taxon>Methylobacterium</taxon>
    </lineage>
</organism>
<proteinExistence type="predicted"/>
<comment type="caution">
    <text evidence="2">The sequence shown here is derived from an EMBL/GenBank/DDBJ whole genome shotgun (WGS) entry which is preliminary data.</text>
</comment>
<keyword evidence="3" id="KW-1185">Reference proteome</keyword>
<feature type="region of interest" description="Disordered" evidence="1">
    <location>
        <begin position="42"/>
        <end position="69"/>
    </location>
</feature>
<evidence type="ECO:0000256" key="1">
    <source>
        <dbReference type="SAM" id="MobiDB-lite"/>
    </source>
</evidence>
<dbReference type="EMBL" id="MLBY01000004">
    <property type="protein sequence ID" value="MEE7457461.1"/>
    <property type="molecule type" value="Genomic_DNA"/>
</dbReference>
<accession>A0ABU7T9Z8</accession>
<gene>
    <name evidence="2" type="ORF">MRSR164_11915</name>
</gene>
<evidence type="ECO:0000313" key="2">
    <source>
        <dbReference type="EMBL" id="MEE7457461.1"/>
    </source>
</evidence>